<dbReference type="STRING" id="1838280.A6M21_16680"/>
<evidence type="ECO:0000313" key="2">
    <source>
        <dbReference type="EMBL" id="OAT86371.1"/>
    </source>
</evidence>
<feature type="domain" description="IrrE N-terminal-like" evidence="1">
    <location>
        <begin position="10"/>
        <end position="134"/>
    </location>
</feature>
<dbReference type="OrthoDB" id="1707128at2"/>
<organism evidence="2 3">
    <name type="scientific">Desulfotomaculum copahuensis</name>
    <dbReference type="NCBI Taxonomy" id="1838280"/>
    <lineage>
        <taxon>Bacteria</taxon>
        <taxon>Bacillati</taxon>
        <taxon>Bacillota</taxon>
        <taxon>Clostridia</taxon>
        <taxon>Eubacteriales</taxon>
        <taxon>Desulfotomaculaceae</taxon>
        <taxon>Desulfotomaculum</taxon>
    </lineage>
</organism>
<dbReference type="InterPro" id="IPR010359">
    <property type="entry name" value="IrrE_HExxH"/>
</dbReference>
<dbReference type="AlphaFoldDB" id="A0A1B7LIS2"/>
<evidence type="ECO:0000259" key="1">
    <source>
        <dbReference type="Pfam" id="PF06114"/>
    </source>
</evidence>
<dbReference type="Proteomes" id="UP000078532">
    <property type="component" value="Unassembled WGS sequence"/>
</dbReference>
<comment type="caution">
    <text evidence="2">The sequence shown here is derived from an EMBL/GenBank/DDBJ whole genome shotgun (WGS) entry which is preliminary data.</text>
</comment>
<gene>
    <name evidence="2" type="ORF">A6M21_16680</name>
</gene>
<evidence type="ECO:0000313" key="3">
    <source>
        <dbReference type="Proteomes" id="UP000078532"/>
    </source>
</evidence>
<sequence>MPFSLLKMADEHGIIVEYWDFQPPLEAVYWSFPGLPPVIGLARSLFESRAHFRCVLAEELGHHFTSTGNSIPLTLFHYRDRLEISRVEYRAMRWAALHLMPLDKLRLALRKGIYERWELADFFDVTEVMVDFRMTLPDIRDKLQAMVM</sequence>
<reference evidence="2 3" key="1">
    <citation type="submission" date="2016-04" db="EMBL/GenBank/DDBJ databases">
        <authorList>
            <person name="Evans L.H."/>
            <person name="Alamgir A."/>
            <person name="Owens N."/>
            <person name="Weber N.D."/>
            <person name="Virtaneva K."/>
            <person name="Barbian K."/>
            <person name="Babar A."/>
            <person name="Rosenke K."/>
        </authorList>
    </citation>
    <scope>NUCLEOTIDE SEQUENCE [LARGE SCALE GENOMIC DNA]</scope>
    <source>
        <strain evidence="2 3">LMa1</strain>
    </source>
</reference>
<protein>
    <recommendedName>
        <fullName evidence="1">IrrE N-terminal-like domain-containing protein</fullName>
    </recommendedName>
</protein>
<dbReference type="EMBL" id="LYVF01000018">
    <property type="protein sequence ID" value="OAT86371.1"/>
    <property type="molecule type" value="Genomic_DNA"/>
</dbReference>
<accession>A0A1B7LIS2</accession>
<name>A0A1B7LIS2_9FIRM</name>
<dbReference type="Pfam" id="PF06114">
    <property type="entry name" value="Peptidase_M78"/>
    <property type="match status" value="1"/>
</dbReference>
<dbReference type="RefSeq" id="WP_066666317.1">
    <property type="nucleotide sequence ID" value="NZ_LYVF01000018.1"/>
</dbReference>
<proteinExistence type="predicted"/>
<keyword evidence="3" id="KW-1185">Reference proteome</keyword>